<feature type="compositionally biased region" description="Pro residues" evidence="1">
    <location>
        <begin position="268"/>
        <end position="284"/>
    </location>
</feature>
<name>A0A1F4XTI5_9BACT</name>
<feature type="compositionally biased region" description="Acidic residues" evidence="1">
    <location>
        <begin position="285"/>
        <end position="301"/>
    </location>
</feature>
<accession>A0A1F4XTI5</accession>
<evidence type="ECO:0000256" key="1">
    <source>
        <dbReference type="SAM" id="MobiDB-lite"/>
    </source>
</evidence>
<protein>
    <submittedName>
        <fullName evidence="2">Uncharacterized protein</fullName>
    </submittedName>
</protein>
<comment type="caution">
    <text evidence="2">The sequence shown here is derived from an EMBL/GenBank/DDBJ whole genome shotgun (WGS) entry which is preliminary data.</text>
</comment>
<dbReference type="AlphaFoldDB" id="A0A1F4XTI5"/>
<reference evidence="2 3" key="1">
    <citation type="journal article" date="2016" name="Nat. Commun.">
        <title>Thousands of microbial genomes shed light on interconnected biogeochemical processes in an aquifer system.</title>
        <authorList>
            <person name="Anantharaman K."/>
            <person name="Brown C.T."/>
            <person name="Hug L.A."/>
            <person name="Sharon I."/>
            <person name="Castelle C.J."/>
            <person name="Probst A.J."/>
            <person name="Thomas B.C."/>
            <person name="Singh A."/>
            <person name="Wilkins M.J."/>
            <person name="Karaoz U."/>
            <person name="Brodie E.L."/>
            <person name="Williams K.H."/>
            <person name="Hubbard S.S."/>
            <person name="Banfield J.F."/>
        </authorList>
    </citation>
    <scope>NUCLEOTIDE SEQUENCE [LARGE SCALE GENOMIC DNA]</scope>
</reference>
<sequence>MQKLWHFLQYNNAIPIALFILFGGTGAVFAASPEAREAIISSEETVQSVDNTYIVGANLNNYNFGLRIADVREDEEMYYITYSYSTISIVDYVWREVAATKTLEFSKKELTGRDLGLFVAKQLGEEMTAQLAYLTEVQKSEREKGAALKVIATEYSGLIGRMLNPTEKVFEGYEPVVEELPVESGAAATALALPNATSTPSQVTEEDIARMVAAAVAQALEEQGQLTSSTEESLAPPTGEESDPVSDPNATTTPVTTEPDSASATTTPPTPDPDPATSTPPIPDPEPEPEPTPEPEPEPEPTPEPTPEPNPAPAE</sequence>
<proteinExistence type="predicted"/>
<feature type="compositionally biased region" description="Low complexity" evidence="1">
    <location>
        <begin position="256"/>
        <end position="267"/>
    </location>
</feature>
<dbReference type="EMBL" id="MEWW01000005">
    <property type="protein sequence ID" value="OGC85041.1"/>
    <property type="molecule type" value="Genomic_DNA"/>
</dbReference>
<feature type="region of interest" description="Disordered" evidence="1">
    <location>
        <begin position="222"/>
        <end position="315"/>
    </location>
</feature>
<dbReference type="Proteomes" id="UP000178091">
    <property type="component" value="Unassembled WGS sequence"/>
</dbReference>
<feature type="compositionally biased region" description="Pro residues" evidence="1">
    <location>
        <begin position="302"/>
        <end position="315"/>
    </location>
</feature>
<evidence type="ECO:0000313" key="3">
    <source>
        <dbReference type="Proteomes" id="UP000178091"/>
    </source>
</evidence>
<gene>
    <name evidence="2" type="ORF">A3F55_02125</name>
</gene>
<evidence type="ECO:0000313" key="2">
    <source>
        <dbReference type="EMBL" id="OGC85041.1"/>
    </source>
</evidence>
<organism evidence="2 3">
    <name type="scientific">Candidatus Adlerbacteria bacterium RIFCSPHIGHO2_12_FULL_53_18</name>
    <dbReference type="NCBI Taxonomy" id="1797242"/>
    <lineage>
        <taxon>Bacteria</taxon>
        <taxon>Candidatus Adleribacteriota</taxon>
    </lineage>
</organism>